<reference evidence="1" key="1">
    <citation type="submission" date="2022-11" db="EMBL/GenBank/DDBJ databases">
        <title>Minimal conservation of predation-associated metabolite biosynthetic gene clusters underscores biosynthetic potential of Myxococcota including descriptions for ten novel species: Archangium lansinium sp. nov., Myxococcus landrumus sp. nov., Nannocystis bai.</title>
        <authorList>
            <person name="Ahearne A."/>
            <person name="Stevens C."/>
            <person name="Dowd S."/>
        </authorList>
    </citation>
    <scope>NUCLEOTIDE SEQUENCE</scope>
    <source>
        <strain evidence="1">Fl3</strain>
    </source>
</reference>
<evidence type="ECO:0000313" key="1">
    <source>
        <dbReference type="EMBL" id="WAS97209.1"/>
    </source>
</evidence>
<dbReference type="EMBL" id="CP114040">
    <property type="protein sequence ID" value="WAS97209.1"/>
    <property type="molecule type" value="Genomic_DNA"/>
</dbReference>
<sequence>MADLDWGRSYAEHQRMRVGQLRTARERGERFFRLGDAGAVVDPSRLSDRQIEDVAWRDAERVVNRAIISHNEQAERRRPAA</sequence>
<proteinExistence type="predicted"/>
<protein>
    <submittedName>
        <fullName evidence="1">Uncharacterized protein</fullName>
    </submittedName>
</protein>
<keyword evidence="2" id="KW-1185">Reference proteome</keyword>
<organism evidence="1 2">
    <name type="scientific">Nannocystis punicea</name>
    <dbReference type="NCBI Taxonomy" id="2995304"/>
    <lineage>
        <taxon>Bacteria</taxon>
        <taxon>Pseudomonadati</taxon>
        <taxon>Myxococcota</taxon>
        <taxon>Polyangia</taxon>
        <taxon>Nannocystales</taxon>
        <taxon>Nannocystaceae</taxon>
        <taxon>Nannocystis</taxon>
    </lineage>
</organism>
<evidence type="ECO:0000313" key="2">
    <source>
        <dbReference type="Proteomes" id="UP001164459"/>
    </source>
</evidence>
<dbReference type="RefSeq" id="WP_269039573.1">
    <property type="nucleotide sequence ID" value="NZ_CP114040.1"/>
</dbReference>
<accession>A0ABY7HE11</accession>
<name>A0ABY7HE11_9BACT</name>
<gene>
    <name evidence="1" type="ORF">O0S08_13760</name>
</gene>
<dbReference type="Proteomes" id="UP001164459">
    <property type="component" value="Chromosome"/>
</dbReference>